<feature type="compositionally biased region" description="Polar residues" evidence="1">
    <location>
        <begin position="10"/>
        <end position="24"/>
    </location>
</feature>
<dbReference type="EMBL" id="CAJOBO010001013">
    <property type="protein sequence ID" value="CAF4325564.1"/>
    <property type="molecule type" value="Genomic_DNA"/>
</dbReference>
<gene>
    <name evidence="2" type="ORF">HFQ381_LOCUS15106</name>
</gene>
<evidence type="ECO:0000313" key="2">
    <source>
        <dbReference type="EMBL" id="CAF4325564.1"/>
    </source>
</evidence>
<feature type="region of interest" description="Disordered" evidence="1">
    <location>
        <begin position="277"/>
        <end position="316"/>
    </location>
</feature>
<evidence type="ECO:0000256" key="1">
    <source>
        <dbReference type="SAM" id="MobiDB-lite"/>
    </source>
</evidence>
<proteinExistence type="predicted"/>
<dbReference type="AlphaFoldDB" id="A0A820JE57"/>
<sequence>MLYHVIRRPPSNNTNFSNKSASNQNSRSLLIYMPRYHYSRVAPHSATTSSESFFHRQNFNTQSPKPIVTATTTSNNTNNYNHFSSGLFKSTFTPLVTQTRTMIPNKREFIPIPVTREDGASTTNSSIHSIPVTFISETTQMSSSANDSSRNSSPKPHYTIFEKLKKNLFQNIFIHLLRPSSKYSQNHANNNGEESETNVLRLPSVSRRFNLAVPIIATTKLTTTTAAATDDDNDDTIKQNIIPSSARRIPIRFAQAPNVASIPTNSSRISSAVLRSSPLSNPLSNQLQRQKTDLTDTSLSSDYASTGSNTSSGRRAEVMAREAIQGIVRFQQQQQQQQQQQVNNSLPDNTNNILIRSPALSRRVIVNLKNNQSVSLDSRLLSAHTLSTKPPIGPSSARTSQRNNLYHIPVLHEIQMPSHPTSIVADTLLQLPQSPSTNNSNNHNYKNEFRMEIPVSIITKDDQENLIQLNDGREDGIINYDQQTTIVTERIPSSSVHSNQTLKSILKRSTSRETASRKNVSFMNT</sequence>
<feature type="region of interest" description="Disordered" evidence="1">
    <location>
        <begin position="1"/>
        <end position="24"/>
    </location>
</feature>
<feature type="compositionally biased region" description="Low complexity" evidence="1">
    <location>
        <begin position="277"/>
        <end position="288"/>
    </location>
</feature>
<accession>A0A820JE57</accession>
<protein>
    <submittedName>
        <fullName evidence="2">Uncharacterized protein</fullName>
    </submittedName>
</protein>
<evidence type="ECO:0000313" key="3">
    <source>
        <dbReference type="Proteomes" id="UP000663851"/>
    </source>
</evidence>
<reference evidence="2" key="1">
    <citation type="submission" date="2021-02" db="EMBL/GenBank/DDBJ databases">
        <authorList>
            <person name="Nowell W R."/>
        </authorList>
    </citation>
    <scope>NUCLEOTIDE SEQUENCE</scope>
</reference>
<feature type="compositionally biased region" description="Polar residues" evidence="1">
    <location>
        <begin position="295"/>
        <end position="313"/>
    </location>
</feature>
<dbReference type="Proteomes" id="UP000663851">
    <property type="component" value="Unassembled WGS sequence"/>
</dbReference>
<feature type="region of interest" description="Disordered" evidence="1">
    <location>
        <begin position="498"/>
        <end position="525"/>
    </location>
</feature>
<organism evidence="2 3">
    <name type="scientific">Rotaria socialis</name>
    <dbReference type="NCBI Taxonomy" id="392032"/>
    <lineage>
        <taxon>Eukaryota</taxon>
        <taxon>Metazoa</taxon>
        <taxon>Spiralia</taxon>
        <taxon>Gnathifera</taxon>
        <taxon>Rotifera</taxon>
        <taxon>Eurotatoria</taxon>
        <taxon>Bdelloidea</taxon>
        <taxon>Philodinida</taxon>
        <taxon>Philodinidae</taxon>
        <taxon>Rotaria</taxon>
    </lineage>
</organism>
<name>A0A820JE57_9BILA</name>
<comment type="caution">
    <text evidence="2">The sequence shown here is derived from an EMBL/GenBank/DDBJ whole genome shotgun (WGS) entry which is preliminary data.</text>
</comment>